<feature type="transmembrane region" description="Helical" evidence="1">
    <location>
        <begin position="12"/>
        <end position="31"/>
    </location>
</feature>
<gene>
    <name evidence="2" type="ORF">DCO56_08585</name>
</gene>
<keyword evidence="1" id="KW-0472">Membrane</keyword>
<dbReference type="Proteomes" id="UP000250831">
    <property type="component" value="Unassembled WGS sequence"/>
</dbReference>
<protein>
    <submittedName>
        <fullName evidence="2">Uncharacterized protein</fullName>
    </submittedName>
</protein>
<accession>A0A363NW89</accession>
<dbReference type="EMBL" id="QCXX01000002">
    <property type="protein sequence ID" value="PUV24993.1"/>
    <property type="molecule type" value="Genomic_DNA"/>
</dbReference>
<organism evidence="2 3">
    <name type="scientific">Sphingobacterium athyrii</name>
    <dbReference type="NCBI Taxonomy" id="2152717"/>
    <lineage>
        <taxon>Bacteria</taxon>
        <taxon>Pseudomonadati</taxon>
        <taxon>Bacteroidota</taxon>
        <taxon>Sphingobacteriia</taxon>
        <taxon>Sphingobacteriales</taxon>
        <taxon>Sphingobacteriaceae</taxon>
        <taxon>Sphingobacterium</taxon>
    </lineage>
</organism>
<evidence type="ECO:0000256" key="1">
    <source>
        <dbReference type="SAM" id="Phobius"/>
    </source>
</evidence>
<comment type="caution">
    <text evidence="2">The sequence shown here is derived from an EMBL/GenBank/DDBJ whole genome shotgun (WGS) entry which is preliminary data.</text>
</comment>
<evidence type="ECO:0000313" key="2">
    <source>
        <dbReference type="EMBL" id="PUV24993.1"/>
    </source>
</evidence>
<dbReference type="AlphaFoldDB" id="A0A363NW89"/>
<name>A0A363NW89_9SPHI</name>
<reference evidence="2 3" key="1">
    <citation type="submission" date="2018-04" db="EMBL/GenBank/DDBJ databases">
        <title>Sphingobacterium sp. M46 Genome.</title>
        <authorList>
            <person name="Cheng J."/>
            <person name="Li Y."/>
        </authorList>
    </citation>
    <scope>NUCLEOTIDE SEQUENCE [LARGE SCALE GENOMIC DNA]</scope>
    <source>
        <strain evidence="2 3">M46</strain>
    </source>
</reference>
<sequence length="88" mass="10158">MYERLKYLVSPLFIFVLFLLIINDFFLKAAFHNTFTGKLSDFSGLLFFPFSDPLSSLNKSYVKTASYLGISMERGNCIEYICDFPVKC</sequence>
<proteinExistence type="predicted"/>
<evidence type="ECO:0000313" key="3">
    <source>
        <dbReference type="Proteomes" id="UP000250831"/>
    </source>
</evidence>
<keyword evidence="1" id="KW-0812">Transmembrane</keyword>
<keyword evidence="1" id="KW-1133">Transmembrane helix</keyword>
<keyword evidence="3" id="KW-1185">Reference proteome</keyword>